<name>A0A2K3MWX0_TRIPR</name>
<dbReference type="ExpressionAtlas" id="A0A2K3MWX0">
    <property type="expression patterns" value="baseline"/>
</dbReference>
<evidence type="ECO:0008006" key="4">
    <source>
        <dbReference type="Google" id="ProtNLM"/>
    </source>
</evidence>
<feature type="non-terminal residue" evidence="2">
    <location>
        <position position="1"/>
    </location>
</feature>
<dbReference type="Proteomes" id="UP000236291">
    <property type="component" value="Unassembled WGS sequence"/>
</dbReference>
<accession>A0A2K3MWX0</accession>
<organism evidence="2 3">
    <name type="scientific">Trifolium pratense</name>
    <name type="common">Red clover</name>
    <dbReference type="NCBI Taxonomy" id="57577"/>
    <lineage>
        <taxon>Eukaryota</taxon>
        <taxon>Viridiplantae</taxon>
        <taxon>Streptophyta</taxon>
        <taxon>Embryophyta</taxon>
        <taxon>Tracheophyta</taxon>
        <taxon>Spermatophyta</taxon>
        <taxon>Magnoliopsida</taxon>
        <taxon>eudicotyledons</taxon>
        <taxon>Gunneridae</taxon>
        <taxon>Pentapetalae</taxon>
        <taxon>rosids</taxon>
        <taxon>fabids</taxon>
        <taxon>Fabales</taxon>
        <taxon>Fabaceae</taxon>
        <taxon>Papilionoideae</taxon>
        <taxon>50 kb inversion clade</taxon>
        <taxon>NPAAA clade</taxon>
        <taxon>Hologalegina</taxon>
        <taxon>IRL clade</taxon>
        <taxon>Trifolieae</taxon>
        <taxon>Trifolium</taxon>
    </lineage>
</organism>
<reference evidence="2 3" key="1">
    <citation type="journal article" date="2014" name="Am. J. Bot.">
        <title>Genome assembly and annotation for red clover (Trifolium pratense; Fabaceae).</title>
        <authorList>
            <person name="Istvanek J."/>
            <person name="Jaros M."/>
            <person name="Krenek A."/>
            <person name="Repkova J."/>
        </authorList>
    </citation>
    <scope>NUCLEOTIDE SEQUENCE [LARGE SCALE GENOMIC DNA]</scope>
    <source>
        <strain evidence="3">cv. Tatra</strain>
        <tissue evidence="2">Young leaves</tissue>
    </source>
</reference>
<dbReference type="EMBL" id="ASHM01013330">
    <property type="protein sequence ID" value="PNX95303.1"/>
    <property type="molecule type" value="Genomic_DNA"/>
</dbReference>
<evidence type="ECO:0000313" key="2">
    <source>
        <dbReference type="EMBL" id="PNX95303.1"/>
    </source>
</evidence>
<protein>
    <recommendedName>
        <fullName evidence="4">Retrotransposon gag domain-containing protein</fullName>
    </recommendedName>
</protein>
<evidence type="ECO:0000256" key="1">
    <source>
        <dbReference type="SAM" id="MobiDB-lite"/>
    </source>
</evidence>
<feature type="region of interest" description="Disordered" evidence="1">
    <location>
        <begin position="179"/>
        <end position="206"/>
    </location>
</feature>
<dbReference type="AlphaFoldDB" id="A0A2K3MWX0"/>
<feature type="compositionally biased region" description="Acidic residues" evidence="1">
    <location>
        <begin position="188"/>
        <end position="202"/>
    </location>
</feature>
<feature type="region of interest" description="Disordered" evidence="1">
    <location>
        <begin position="76"/>
        <end position="106"/>
    </location>
</feature>
<gene>
    <name evidence="2" type="ORF">L195_g018493</name>
</gene>
<comment type="caution">
    <text evidence="2">The sequence shown here is derived from an EMBL/GenBank/DDBJ whole genome shotgun (WGS) entry which is preliminary data.</text>
</comment>
<proteinExistence type="predicted"/>
<evidence type="ECO:0000313" key="3">
    <source>
        <dbReference type="Proteomes" id="UP000236291"/>
    </source>
</evidence>
<sequence length="320" mass="36582">GRRTVTEYTTDFLRYADRNELRLLEDQKVARYIIGLRRSLNEKMGLLIAWTIDEVYNLALEAELMEQSHQNFPSFRSYSSQNYSNDKEQSATTSSPNFGNKEISSSNDVQQCTVNSKVECALSIEAYASRIDVVSLSIETLDEYQPSLPDKLNNHADHSKPKEVKVLANKDTLVVVDKSKDEKKEIDQQDDSEKEDVDEGGDEIEKKTKEAVRAKLEATRQKKKANADKRRRYKYMVAIPNSMNIFDSFNIVDNHEYEEDETFYQDENSGSSSLEVEENVKTSEALIYGPSMRTSGSSTQSFVFDPGIHVHEFRTEASLY</sequence>
<reference evidence="2 3" key="2">
    <citation type="journal article" date="2017" name="Front. Plant Sci.">
        <title>Gene Classification and Mining of Molecular Markers Useful in Red Clover (Trifolium pratense) Breeding.</title>
        <authorList>
            <person name="Istvanek J."/>
            <person name="Dluhosova J."/>
            <person name="Dluhos P."/>
            <person name="Patkova L."/>
            <person name="Nedelnik J."/>
            <person name="Repkova J."/>
        </authorList>
    </citation>
    <scope>NUCLEOTIDE SEQUENCE [LARGE SCALE GENOMIC DNA]</scope>
    <source>
        <strain evidence="3">cv. Tatra</strain>
        <tissue evidence="2">Young leaves</tissue>
    </source>
</reference>